<evidence type="ECO:0000313" key="3">
    <source>
        <dbReference type="Proteomes" id="UP001190700"/>
    </source>
</evidence>
<accession>A0AAE0BY60</accession>
<protein>
    <submittedName>
        <fullName evidence="2">Uncharacterized protein</fullName>
    </submittedName>
</protein>
<dbReference type="EMBL" id="LGRX02032153">
    <property type="protein sequence ID" value="KAK3244189.1"/>
    <property type="molecule type" value="Genomic_DNA"/>
</dbReference>
<organism evidence="2 3">
    <name type="scientific">Cymbomonas tetramitiformis</name>
    <dbReference type="NCBI Taxonomy" id="36881"/>
    <lineage>
        <taxon>Eukaryota</taxon>
        <taxon>Viridiplantae</taxon>
        <taxon>Chlorophyta</taxon>
        <taxon>Pyramimonadophyceae</taxon>
        <taxon>Pyramimonadales</taxon>
        <taxon>Pyramimonadaceae</taxon>
        <taxon>Cymbomonas</taxon>
    </lineage>
</organism>
<gene>
    <name evidence="2" type="ORF">CYMTET_46190</name>
</gene>
<comment type="caution">
    <text evidence="2">The sequence shown here is derived from an EMBL/GenBank/DDBJ whole genome shotgun (WGS) entry which is preliminary data.</text>
</comment>
<evidence type="ECO:0000313" key="2">
    <source>
        <dbReference type="EMBL" id="KAK3244189.1"/>
    </source>
</evidence>
<dbReference type="Proteomes" id="UP001190700">
    <property type="component" value="Unassembled WGS sequence"/>
</dbReference>
<feature type="compositionally biased region" description="Acidic residues" evidence="1">
    <location>
        <begin position="45"/>
        <end position="54"/>
    </location>
</feature>
<sequence length="217" mass="23539">MALIKLLSQTPTPTSGLNTACNPLRIDVCIEKVESSQYFAPMAEQADEEGSDGQDPEKQQAPISAEESIAEESRVQLALAPQEKALELLTACCRIHGSTLQGLDAGELEILSKEICVTQVKPEEEVAANDEYSVFLVVVLQGDVERALRAPAPPTDLLAVLLQGTVGSSLHPFEPPLNAITALRSQYPSPELQQRGLGIQPRDAGRCYSRPQYCDRQ</sequence>
<keyword evidence="3" id="KW-1185">Reference proteome</keyword>
<feature type="region of interest" description="Disordered" evidence="1">
    <location>
        <begin position="44"/>
        <end position="67"/>
    </location>
</feature>
<dbReference type="AlphaFoldDB" id="A0AAE0BY60"/>
<proteinExistence type="predicted"/>
<name>A0AAE0BY60_9CHLO</name>
<reference evidence="2 3" key="1">
    <citation type="journal article" date="2015" name="Genome Biol. Evol.">
        <title>Comparative Genomics of a Bacterivorous Green Alga Reveals Evolutionary Causalities and Consequences of Phago-Mixotrophic Mode of Nutrition.</title>
        <authorList>
            <person name="Burns J.A."/>
            <person name="Paasch A."/>
            <person name="Narechania A."/>
            <person name="Kim E."/>
        </authorList>
    </citation>
    <scope>NUCLEOTIDE SEQUENCE [LARGE SCALE GENOMIC DNA]</scope>
    <source>
        <strain evidence="2 3">PLY_AMNH</strain>
    </source>
</reference>
<evidence type="ECO:0000256" key="1">
    <source>
        <dbReference type="SAM" id="MobiDB-lite"/>
    </source>
</evidence>